<feature type="domain" description="Insecticide toxin TcdB middle/C-terminal" evidence="5">
    <location>
        <begin position="943"/>
        <end position="1057"/>
    </location>
</feature>
<dbReference type="Pfam" id="PF12255">
    <property type="entry name" value="TcdB_toxin_midC"/>
    <property type="match status" value="1"/>
</dbReference>
<feature type="compositionally biased region" description="Polar residues" evidence="4">
    <location>
        <begin position="52"/>
        <end position="63"/>
    </location>
</feature>
<keyword evidence="8" id="KW-1185">Reference proteome</keyword>
<evidence type="ECO:0000256" key="4">
    <source>
        <dbReference type="SAM" id="MobiDB-lite"/>
    </source>
</evidence>
<reference evidence="7" key="1">
    <citation type="journal article" date="2023" name="Mol. Phylogenet. Evol.">
        <title>Genome-scale phylogeny and comparative genomics of the fungal order Sordariales.</title>
        <authorList>
            <person name="Hensen N."/>
            <person name="Bonometti L."/>
            <person name="Westerberg I."/>
            <person name="Brannstrom I.O."/>
            <person name="Guillou S."/>
            <person name="Cros-Aarteil S."/>
            <person name="Calhoun S."/>
            <person name="Haridas S."/>
            <person name="Kuo A."/>
            <person name="Mondo S."/>
            <person name="Pangilinan J."/>
            <person name="Riley R."/>
            <person name="LaButti K."/>
            <person name="Andreopoulos B."/>
            <person name="Lipzen A."/>
            <person name="Chen C."/>
            <person name="Yan M."/>
            <person name="Daum C."/>
            <person name="Ng V."/>
            <person name="Clum A."/>
            <person name="Steindorff A."/>
            <person name="Ohm R.A."/>
            <person name="Martin F."/>
            <person name="Silar P."/>
            <person name="Natvig D.O."/>
            <person name="Lalanne C."/>
            <person name="Gautier V."/>
            <person name="Ament-Velasquez S.L."/>
            <person name="Kruys A."/>
            <person name="Hutchinson M.I."/>
            <person name="Powell A.J."/>
            <person name="Barry K."/>
            <person name="Miller A.N."/>
            <person name="Grigoriev I.V."/>
            <person name="Debuchy R."/>
            <person name="Gladieux P."/>
            <person name="Hiltunen Thoren M."/>
            <person name="Johannesson H."/>
        </authorList>
    </citation>
    <scope>NUCLEOTIDE SEQUENCE</scope>
    <source>
        <strain evidence="7">CBS 958.72</strain>
    </source>
</reference>
<evidence type="ECO:0008006" key="9">
    <source>
        <dbReference type="Google" id="ProtNLM"/>
    </source>
</evidence>
<organism evidence="7 8">
    <name type="scientific">Lasiosphaeria ovina</name>
    <dbReference type="NCBI Taxonomy" id="92902"/>
    <lineage>
        <taxon>Eukaryota</taxon>
        <taxon>Fungi</taxon>
        <taxon>Dikarya</taxon>
        <taxon>Ascomycota</taxon>
        <taxon>Pezizomycotina</taxon>
        <taxon>Sordariomycetes</taxon>
        <taxon>Sordariomycetidae</taxon>
        <taxon>Sordariales</taxon>
        <taxon>Lasiosphaeriaceae</taxon>
        <taxon>Lasiosphaeria</taxon>
    </lineage>
</organism>
<dbReference type="NCBIfam" id="TIGR03696">
    <property type="entry name" value="Rhs_assc_core"/>
    <property type="match status" value="1"/>
</dbReference>
<dbReference type="Proteomes" id="UP001287356">
    <property type="component" value="Unassembled WGS sequence"/>
</dbReference>
<reference evidence="7" key="2">
    <citation type="submission" date="2023-06" db="EMBL/GenBank/DDBJ databases">
        <authorList>
            <consortium name="Lawrence Berkeley National Laboratory"/>
            <person name="Haridas S."/>
            <person name="Hensen N."/>
            <person name="Bonometti L."/>
            <person name="Westerberg I."/>
            <person name="Brannstrom I.O."/>
            <person name="Guillou S."/>
            <person name="Cros-Aarteil S."/>
            <person name="Calhoun S."/>
            <person name="Kuo A."/>
            <person name="Mondo S."/>
            <person name="Pangilinan J."/>
            <person name="Riley R."/>
            <person name="Labutti K."/>
            <person name="Andreopoulos B."/>
            <person name="Lipzen A."/>
            <person name="Chen C."/>
            <person name="Yanf M."/>
            <person name="Daum C."/>
            <person name="Ng V."/>
            <person name="Clum A."/>
            <person name="Steindorff A."/>
            <person name="Ohm R."/>
            <person name="Martin F."/>
            <person name="Silar P."/>
            <person name="Natvig D."/>
            <person name="Lalanne C."/>
            <person name="Gautier V."/>
            <person name="Ament-Velasquez S.L."/>
            <person name="Kruys A."/>
            <person name="Hutchinson M.I."/>
            <person name="Powell A.J."/>
            <person name="Barry K."/>
            <person name="Miller A.N."/>
            <person name="Grigoriev I.V."/>
            <person name="Debuchy R."/>
            <person name="Gladieux P."/>
            <person name="Thoren M.H."/>
            <person name="Johannesson H."/>
        </authorList>
    </citation>
    <scope>NUCLEOTIDE SEQUENCE</scope>
    <source>
        <strain evidence="7">CBS 958.72</strain>
    </source>
</reference>
<dbReference type="PANTHER" id="PTHR32305">
    <property type="match status" value="1"/>
</dbReference>
<protein>
    <recommendedName>
        <fullName evidence="9">SpvB-domain-containing protein</fullName>
    </recommendedName>
</protein>
<evidence type="ECO:0000256" key="2">
    <source>
        <dbReference type="ARBA" id="ARBA00022525"/>
    </source>
</evidence>
<name>A0AAE0N418_9PEZI</name>
<comment type="subcellular location">
    <subcellularLocation>
        <location evidence="1">Secreted</location>
    </subcellularLocation>
</comment>
<gene>
    <name evidence="7" type="ORF">B0T24DRAFT_532506</name>
</gene>
<evidence type="ECO:0000256" key="3">
    <source>
        <dbReference type="ARBA" id="ARBA00023026"/>
    </source>
</evidence>
<keyword evidence="2" id="KW-0964">Secreted</keyword>
<dbReference type="PRINTS" id="PR01341">
    <property type="entry name" value="SALSPVBPROT"/>
</dbReference>
<evidence type="ECO:0000256" key="1">
    <source>
        <dbReference type="ARBA" id="ARBA00004613"/>
    </source>
</evidence>
<dbReference type="InterPro" id="IPR022045">
    <property type="entry name" value="TcdB_toxin_mid/N"/>
</dbReference>
<keyword evidence="3" id="KW-0843">Virulence</keyword>
<dbReference type="InterPro" id="IPR022385">
    <property type="entry name" value="Rhs_assc_core"/>
</dbReference>
<feature type="region of interest" description="Disordered" evidence="4">
    <location>
        <begin position="1"/>
        <end position="67"/>
    </location>
</feature>
<evidence type="ECO:0000259" key="5">
    <source>
        <dbReference type="Pfam" id="PF12255"/>
    </source>
</evidence>
<dbReference type="Pfam" id="PF12256">
    <property type="entry name" value="TcdB_toxin_midN"/>
    <property type="match status" value="1"/>
</dbReference>
<dbReference type="PANTHER" id="PTHR32305:SF15">
    <property type="entry name" value="PROTEIN RHSA-RELATED"/>
    <property type="match status" value="1"/>
</dbReference>
<dbReference type="InterPro" id="IPR028994">
    <property type="entry name" value="Integrin_alpha_N"/>
</dbReference>
<feature type="domain" description="Insecticide toxin TcdB middle/N-terminal" evidence="6">
    <location>
        <begin position="733"/>
        <end position="863"/>
    </location>
</feature>
<dbReference type="InterPro" id="IPR003284">
    <property type="entry name" value="Sal_SpvB"/>
</dbReference>
<accession>A0AAE0N418</accession>
<comment type="caution">
    <text evidence="7">The sequence shown here is derived from an EMBL/GenBank/DDBJ whole genome shotgun (WGS) entry which is preliminary data.</text>
</comment>
<dbReference type="Gene3D" id="2.180.10.10">
    <property type="entry name" value="RHS repeat-associated core"/>
    <property type="match status" value="1"/>
</dbReference>
<dbReference type="GO" id="GO:0005576">
    <property type="term" value="C:extracellular region"/>
    <property type="evidence" value="ECO:0007669"/>
    <property type="project" value="UniProtKB-SubCell"/>
</dbReference>
<dbReference type="InterPro" id="IPR050708">
    <property type="entry name" value="T6SS_VgrG/RHS"/>
</dbReference>
<dbReference type="GO" id="GO:0005737">
    <property type="term" value="C:cytoplasm"/>
    <property type="evidence" value="ECO:0007669"/>
    <property type="project" value="InterPro"/>
</dbReference>
<dbReference type="Pfam" id="PF03534">
    <property type="entry name" value="SpvB"/>
    <property type="match status" value="1"/>
</dbReference>
<evidence type="ECO:0000313" key="8">
    <source>
        <dbReference type="Proteomes" id="UP001287356"/>
    </source>
</evidence>
<dbReference type="EMBL" id="JAULSN010000006">
    <property type="protein sequence ID" value="KAK3369388.1"/>
    <property type="molecule type" value="Genomic_DNA"/>
</dbReference>
<proteinExistence type="predicted"/>
<dbReference type="InterPro" id="IPR022044">
    <property type="entry name" value="TcdB_toxin_mid/C"/>
</dbReference>
<evidence type="ECO:0000313" key="7">
    <source>
        <dbReference type="EMBL" id="KAK3369388.1"/>
    </source>
</evidence>
<evidence type="ECO:0000259" key="6">
    <source>
        <dbReference type="Pfam" id="PF12256"/>
    </source>
</evidence>
<dbReference type="SUPFAM" id="SSF69318">
    <property type="entry name" value="Integrin alpha N-terminal domain"/>
    <property type="match status" value="1"/>
</dbReference>
<sequence length="2301" mass="254553">MAAKPPHLSPLEPNGQIQKPKGWDLFTTTKGSPGPSYTADSRAAEHGGHGVGQQNPRYGSSVPTLKAPSGGGALKSIDEKFQVNPVSGTCSLSIPFDVTTDGNGLTPDVSLSYDSSAGNGPCGIGWQLSCPSITRKTAKGLPQYDDDADSDVFLFSGLEDLVPKMANLAGEDSRFLETVRGGWNVREYWPRTEGVFLRIERWSKEGRPADTYWRTISPANTTSFYGQSANSKILDPLTGRVFAWLLCASYDSHGKAIQYSYKIEDSAGVCLEQAHETHRSSMSRSTNRYIKSIMYGNMKPNRDRNGQVRPVPDSDWMFEVVFDYGDHTGDNPKAKPDRPWPARQDPFSTYTAGFEVRTYRLCRRLLFFHHLEQELGVQDYLIRSMNLSYDESGTVTVLSAVTQSGHLLDASGCPVKRSVPPMEFDYTKIDLTAASIATVPSSAMANLPVGLSSPFQWLDLDGTGQPSALLTHESGWFHMRNLSSYQPNYHDPPAGRGAVLFAPAEQLGAVPCPSAKGDAAEFIDLDGNGRLDLVMDELGLQGFFERTDEGGWTEFTAFPSWPTVDSKNPNFRYLDLTGDGLADIIIAEADSFLWYPSLGTRGYAQGRRTFTGETENDGPRVLFSDGVESIFLADFSGDGLVDLVRIRNGNVCYWPNMGYGQFGAKICMDNSPWVDAHDQYNQTRIRVADIDGSGVSDLLYFLPGGGIKVYFNQSGNGWSLPVDVPFPALDSLSEVSALDLFGIGIPSIVWSTSLPVSSSLSLQYLDFAHGLKPHLLRAYRNGPLETRMDYTSSVKFHQADNLAGRPWPTKLHFPVHCLTQVAKYDHLSRSYHISRYEYHDGCYDGLEREFRGFGKVETVTAEHFLLERDSTTFPVATEFQGALASSPTLQVSWYSTGTYEDWEKTRALYKSEYYSAPGIHATAASVQDPAIPSSALSSTEVRQAYRALKGTPLHTEVFAFGASDKERIPFYMSDHRSSVNMLQRASGAHPGVFHVRPMESVACQVDCSPADVRIKQEFTLGVDGFGNITKSVTIAHGRSRSARTAIHTAEDWKAQAEPVITYTEKDYTNSVSAPDEYHSPASAEIRLYDIKGLSPKSDWFTFDELSPDNLVSLLPHKDYTDDSPAPGLRLIGREQIRYRANDLSKMLQPRMLESLAIAGESYVLAMTPDLVEAVFQNDQEAPLLDNTSILGDNGEHGGGYVDLDDDGCWWVPSGWVRLTRDTHATAEQELAIARESFFLPMCHVDPFGQCDTVTYDAYFLHPVQVLNAVGNTASAVVDYRAMQPRLVTDVNGNQTACTFDALGQCVGIAVMGKPAAPLGDTLDGFQACLTPGELDELISEPLKVAEPLLKSSTSFSFSGFSMSSSDTGCWNPSYNVSVARDRHVAATSEPPQLVVSISYFDGRGRLMQHKTLDRATPGHERWVMSDHKVVSSGSAVVRQYDAAFDDSHAFRRPSPGVAFSTTFYDPLGREVATVLPNHTWTKSVYGAWSQTTYDPGDTVMIGDPMADKDVGRYFSCLDNAGRSLLLPTWRSTMESSSDPAERRAAALSTVYANTPGITWFDVLGEQFLVITDNGAAGKCIYRTYRDAQRRVKRVVDREVRLVSVANYDLVGTCLYSSNMETGEEWSLNDVSGSQLRAWKSRGIQSSIWYDKLRRPRAYRIKAGASPEFTAQTFVYGEGQTDARGKNLIGQMYQVRDQAGLVTYKAYDHLGNAIEGSQQLSKEYKDVVDWSLPVQMEDDVFTWSATFDALGRRRTKTQTDGSVIADSWNQRGLLSSVRSSGLAGTGRLIIKDINYNARGQRVGIQYGNRTVSEFEYDPKTFGLASRRLLRDTTTLQDLRYTRDCVTKIVQVDDHSRQDIFFRGKVVTPSRQFTYDSTGRLTTATGREHLGQTGTNWVAIPPSSSVGSREASPSDAKAMARYMEEYAYSPEGNILAVSHQLQDNSIPGWTRIYSYQEPSLLEPSKCSNRLSSTKVGTTASSYRYEASSGLMTSMSGFPLLRYDYADRLVASATQVAAAAGTTPETTWYRYDSSGQRVRKVTERYAASTKNPVRSKECLYINNAEVELLRKFSNDKDVVSSERWSWHVYAGDSRVALADANRVLDGGGGSGSSSSSFKAAVVRYQVSDHLGSVSLELNDVGDVISLEEFTPYGSTSYDATKNLNLDKRYRFSAKERDKETGLYYFGHRYLICWLGRWMSPDPGGTADGPNVYCYVGCDPVNSVDPDGLKQFVLIHLGDRNHDIRDIGGQALNLRDGQGKQINGFSEQFKFIHQELRKHWKASGRCQLSVNYKDPTVCSIYFPEA</sequence>